<evidence type="ECO:0000313" key="3">
    <source>
        <dbReference type="EMBL" id="PMD44298.1"/>
    </source>
</evidence>
<feature type="region of interest" description="Disordered" evidence="1">
    <location>
        <begin position="131"/>
        <end position="172"/>
    </location>
</feature>
<dbReference type="SMART" id="SM01127">
    <property type="entry name" value="DDHD"/>
    <property type="match status" value="1"/>
</dbReference>
<accession>A0A2J6S0L3</accession>
<feature type="region of interest" description="Disordered" evidence="1">
    <location>
        <begin position="374"/>
        <end position="396"/>
    </location>
</feature>
<dbReference type="GO" id="GO:0004620">
    <property type="term" value="F:phospholipase activity"/>
    <property type="evidence" value="ECO:0007669"/>
    <property type="project" value="TreeGrafter"/>
</dbReference>
<evidence type="ECO:0000313" key="4">
    <source>
        <dbReference type="Proteomes" id="UP000235786"/>
    </source>
</evidence>
<dbReference type="AlphaFoldDB" id="A0A2J6S0L3"/>
<protein>
    <recommendedName>
        <fullName evidence="2">DDHD domain-containing protein</fullName>
    </recommendedName>
</protein>
<dbReference type="Proteomes" id="UP000235786">
    <property type="component" value="Unassembled WGS sequence"/>
</dbReference>
<feature type="region of interest" description="Disordered" evidence="1">
    <location>
        <begin position="22"/>
        <end position="73"/>
    </location>
</feature>
<organism evidence="3 4">
    <name type="scientific">Hyaloscypha variabilis (strain UAMH 11265 / GT02V1 / F)</name>
    <name type="common">Meliniomyces variabilis</name>
    <dbReference type="NCBI Taxonomy" id="1149755"/>
    <lineage>
        <taxon>Eukaryota</taxon>
        <taxon>Fungi</taxon>
        <taxon>Dikarya</taxon>
        <taxon>Ascomycota</taxon>
        <taxon>Pezizomycotina</taxon>
        <taxon>Leotiomycetes</taxon>
        <taxon>Helotiales</taxon>
        <taxon>Hyaloscyphaceae</taxon>
        <taxon>Hyaloscypha</taxon>
        <taxon>Hyaloscypha variabilis</taxon>
    </lineage>
</organism>
<dbReference type="InterPro" id="IPR057826">
    <property type="entry name" value="WWE_C20G8.02"/>
</dbReference>
<feature type="region of interest" description="Disordered" evidence="1">
    <location>
        <begin position="408"/>
        <end position="429"/>
    </location>
</feature>
<dbReference type="Pfam" id="PF02862">
    <property type="entry name" value="DDHD"/>
    <property type="match status" value="1"/>
</dbReference>
<gene>
    <name evidence="3" type="ORF">L207DRAFT_579246</name>
</gene>
<dbReference type="EMBL" id="KZ613941">
    <property type="protein sequence ID" value="PMD44298.1"/>
    <property type="molecule type" value="Genomic_DNA"/>
</dbReference>
<feature type="compositionally biased region" description="Basic and acidic residues" evidence="1">
    <location>
        <begin position="924"/>
        <end position="943"/>
    </location>
</feature>
<feature type="compositionally biased region" description="Polar residues" evidence="1">
    <location>
        <begin position="382"/>
        <end position="396"/>
    </location>
</feature>
<feature type="region of interest" description="Disordered" evidence="1">
    <location>
        <begin position="921"/>
        <end position="943"/>
    </location>
</feature>
<keyword evidence="4" id="KW-1185">Reference proteome</keyword>
<reference evidence="3 4" key="1">
    <citation type="submission" date="2016-04" db="EMBL/GenBank/DDBJ databases">
        <title>A degradative enzymes factory behind the ericoid mycorrhizal symbiosis.</title>
        <authorList>
            <consortium name="DOE Joint Genome Institute"/>
            <person name="Martino E."/>
            <person name="Morin E."/>
            <person name="Grelet G."/>
            <person name="Kuo A."/>
            <person name="Kohler A."/>
            <person name="Daghino S."/>
            <person name="Barry K."/>
            <person name="Choi C."/>
            <person name="Cichocki N."/>
            <person name="Clum A."/>
            <person name="Copeland A."/>
            <person name="Hainaut M."/>
            <person name="Haridas S."/>
            <person name="Labutti K."/>
            <person name="Lindquist E."/>
            <person name="Lipzen A."/>
            <person name="Khouja H.-R."/>
            <person name="Murat C."/>
            <person name="Ohm R."/>
            <person name="Olson A."/>
            <person name="Spatafora J."/>
            <person name="Veneault-Fourrey C."/>
            <person name="Henrissat B."/>
            <person name="Grigoriev I."/>
            <person name="Martin F."/>
            <person name="Perotto S."/>
        </authorList>
    </citation>
    <scope>NUCLEOTIDE SEQUENCE [LARGE SCALE GENOMIC DNA]</scope>
    <source>
        <strain evidence="3 4">F</strain>
    </source>
</reference>
<feature type="compositionally biased region" description="Basic and acidic residues" evidence="1">
    <location>
        <begin position="131"/>
        <end position="144"/>
    </location>
</feature>
<dbReference type="PROSITE" id="PS51043">
    <property type="entry name" value="DDHD"/>
    <property type="match status" value="1"/>
</dbReference>
<feature type="compositionally biased region" description="Polar residues" evidence="1">
    <location>
        <begin position="147"/>
        <end position="164"/>
    </location>
</feature>
<sequence length="996" mass="109881">MDPTPESKSEKPEKSYLTAAVESTFWGGSRSSTPKPASATPRESSGLENQHGEDHTRPSWRGLSSKRYPPDCPPVNARWFYAVDIPKRKPKLLKSRQEESKPAPPPKKFVQFSEHDSKSIEIAYQKLADEYDDPSREVRARGEDNVSGGQSPSTTEGGMNTSISEAGKEEGAGGNVRVAVHEDYLFDVDIVERELAPAYWLGPIYEVRRGSWFFQEGSTLKPCDENLASQLEEGYLKVKPFRYPKAPDKPSRPTSMKSGEDAKSLALSGAFGRNRAGSGELTPKSSAENLRAANKEAIDNATNASSAPAPQHQPLNYRLFGAYMNSIVTYENSSVAWLSADSLMSRVSSSVYSRFSSGYLGGVKLVRGFDSGKAKDVGADKTPSTPTSAAIKNSSLPATLQLDERQQRLLKRRSAPPSTSRTAMQAEDETTAAIASLGDEDMEAEAVRRRDEKEIQNDYHDRDGENQGREIEHLILVTHGIGQRLGMRTESVNFIHDVNVLRQTLKSVYEGSADLQALNSEIDKLPKNCRIQVLPVCWRHLLDFPKKSVRASRKEHDLGDAFGDEEEYPSLEDITVEGVPFVRSLITDLALDILLYQSAYREHISNIVLAESNRVYNLFRERNPEFKGKVSLIGHSLGSAILFDILCRQREAPMVHASAVHRNQRHASNKSKVKDLEFDFEVDDFYCLGSPIGLFQMLKGRNILARHSREDALPAESPMDPEYMADPFLAASSTSGWATGENISSITGLPLTISSPKMSQLYNIFHPSDPIAYRLEPLISPAMSSMKPQLLPYTKKTISASVSGIGAKVGQSVSGLWSSLSSGIASSLLNRSLGLTSDDVARMEAPSPPRNASQSVGAGTNISVGGVISDIPTLQRENTSEKMRQLAEDTAAKDRDGSSANAATLIDDEIETLYAGFQKRRKSHQGDHLSEHEWSEAEEKGKKLRREEAKVRALNQNGRVDYSIQESVLDFNPINTIASHLSYWADEDVSHFMMSQ</sequence>
<dbReference type="PANTHER" id="PTHR23509">
    <property type="entry name" value="PA-PL1 PHOSPHOLIPASE FAMILY"/>
    <property type="match status" value="1"/>
</dbReference>
<dbReference type="InterPro" id="IPR055555">
    <property type="entry name" value="PA-PLA1_DUF7131"/>
</dbReference>
<dbReference type="PANTHER" id="PTHR23509:SF10">
    <property type="entry name" value="LD21067P"/>
    <property type="match status" value="1"/>
</dbReference>
<evidence type="ECO:0000259" key="2">
    <source>
        <dbReference type="PROSITE" id="PS51043"/>
    </source>
</evidence>
<dbReference type="OrthoDB" id="431378at2759"/>
<dbReference type="GO" id="GO:0005737">
    <property type="term" value="C:cytoplasm"/>
    <property type="evidence" value="ECO:0007669"/>
    <property type="project" value="TreeGrafter"/>
</dbReference>
<name>A0A2J6S0L3_HYAVF</name>
<dbReference type="GO" id="GO:0046872">
    <property type="term" value="F:metal ion binding"/>
    <property type="evidence" value="ECO:0007669"/>
    <property type="project" value="InterPro"/>
</dbReference>
<feature type="region of interest" description="Disordered" evidence="1">
    <location>
        <begin position="91"/>
        <end position="110"/>
    </location>
</feature>
<evidence type="ECO:0000256" key="1">
    <source>
        <dbReference type="SAM" id="MobiDB-lite"/>
    </source>
</evidence>
<dbReference type="InterPro" id="IPR004177">
    <property type="entry name" value="DDHD_dom"/>
</dbReference>
<dbReference type="STRING" id="1149755.A0A2J6S0L3"/>
<dbReference type="Pfam" id="PF23465">
    <property type="entry name" value="DUF7131"/>
    <property type="match status" value="1"/>
</dbReference>
<dbReference type="InterPro" id="IPR058055">
    <property type="entry name" value="PA-PLA1"/>
</dbReference>
<dbReference type="Pfam" id="PF23463">
    <property type="entry name" value="WWE_2"/>
    <property type="match status" value="1"/>
</dbReference>
<feature type="domain" description="DDHD" evidence="2">
    <location>
        <begin position="678"/>
        <end position="996"/>
    </location>
</feature>
<feature type="compositionally biased region" description="Polar residues" evidence="1">
    <location>
        <begin position="29"/>
        <end position="48"/>
    </location>
</feature>
<proteinExistence type="predicted"/>